<dbReference type="InterPro" id="IPR050196">
    <property type="entry name" value="Cytochrome_P450_Monoox"/>
</dbReference>
<keyword evidence="5 7" id="KW-0408">Iron</keyword>
<keyword evidence="6 7" id="KW-0503">Monooxygenase</keyword>
<dbReference type="Proteomes" id="UP001595729">
    <property type="component" value="Unassembled WGS sequence"/>
</dbReference>
<dbReference type="Pfam" id="PF00067">
    <property type="entry name" value="p450"/>
    <property type="match status" value="1"/>
</dbReference>
<evidence type="ECO:0000256" key="5">
    <source>
        <dbReference type="ARBA" id="ARBA00023004"/>
    </source>
</evidence>
<organism evidence="9 10">
    <name type="scientific">Hydrogenophaga luteola</name>
    <dbReference type="NCBI Taxonomy" id="1591122"/>
    <lineage>
        <taxon>Bacteria</taxon>
        <taxon>Pseudomonadati</taxon>
        <taxon>Pseudomonadota</taxon>
        <taxon>Betaproteobacteria</taxon>
        <taxon>Burkholderiales</taxon>
        <taxon>Comamonadaceae</taxon>
        <taxon>Hydrogenophaga</taxon>
    </lineage>
</organism>
<sequence>MSHATTSPLSVESARTLPGPPDRWWGLPLLREMQRDYLAFEMRMRREHGDVCTLRLGYERAWNLMSPELVREALVGQHAHLIRWERGIEVFSQVLGQSVLVNEGETWQRQRRMLMPAFAPRRVAGYATLMAQAAQRVLDRGLPASQSQATVAMDDLWSEATMDVILQVLFSHPAEGDARHAAEANRVLGETGFREMFWPKTLPDWLPLPGKRAKRQALHTLRSLISRHIDARQAGQPPEGEVQDLLGMLLSLRDEDSGAALTQQEVFDQCMVTFQAGHDTTTSGLLWWSWLMASHPEAALRAAAEVDAVLGGATPTADDMARLPWLQATLKEALRLYPPAPALMSRRTTVPIVLGGWSVPKGSMLRLTPWVLHRDEQLFPQADQFLPERFLDSAPPIPKGAWMPFGAGPRVCIGQHFAQLEMALLAAMLLQRYRLAVPPGAEPPTPRLQVTLKAAQPIRLVLQRRAPAAAPTGSGRHIPSPSPAVPAP</sequence>
<keyword evidence="3 7" id="KW-0479">Metal-binding</keyword>
<proteinExistence type="inferred from homology"/>
<dbReference type="PROSITE" id="PS00086">
    <property type="entry name" value="CYTOCHROME_P450"/>
    <property type="match status" value="1"/>
</dbReference>
<evidence type="ECO:0000256" key="8">
    <source>
        <dbReference type="SAM" id="MobiDB-lite"/>
    </source>
</evidence>
<evidence type="ECO:0000256" key="4">
    <source>
        <dbReference type="ARBA" id="ARBA00023002"/>
    </source>
</evidence>
<evidence type="ECO:0000256" key="3">
    <source>
        <dbReference type="ARBA" id="ARBA00022723"/>
    </source>
</evidence>
<dbReference type="PRINTS" id="PR00385">
    <property type="entry name" value="P450"/>
</dbReference>
<gene>
    <name evidence="9" type="ORF">ACFOPI_09785</name>
</gene>
<keyword evidence="10" id="KW-1185">Reference proteome</keyword>
<dbReference type="InterPro" id="IPR001128">
    <property type="entry name" value="Cyt_P450"/>
</dbReference>
<dbReference type="InterPro" id="IPR017972">
    <property type="entry name" value="Cyt_P450_CS"/>
</dbReference>
<feature type="region of interest" description="Disordered" evidence="8">
    <location>
        <begin position="464"/>
        <end position="488"/>
    </location>
</feature>
<dbReference type="InterPro" id="IPR036396">
    <property type="entry name" value="Cyt_P450_sf"/>
</dbReference>
<dbReference type="PANTHER" id="PTHR24291">
    <property type="entry name" value="CYTOCHROME P450 FAMILY 4"/>
    <property type="match status" value="1"/>
</dbReference>
<dbReference type="PANTHER" id="PTHR24291:SF50">
    <property type="entry name" value="BIFUNCTIONAL ALBAFLAVENONE MONOOXYGENASE_TERPENE SYNTHASE"/>
    <property type="match status" value="1"/>
</dbReference>
<dbReference type="EMBL" id="JBHRXX010000004">
    <property type="protein sequence ID" value="MFC3683884.1"/>
    <property type="molecule type" value="Genomic_DNA"/>
</dbReference>
<keyword evidence="2 7" id="KW-0349">Heme</keyword>
<protein>
    <submittedName>
        <fullName evidence="9">Cytochrome P450</fullName>
    </submittedName>
</protein>
<evidence type="ECO:0000313" key="9">
    <source>
        <dbReference type="EMBL" id="MFC3683884.1"/>
    </source>
</evidence>
<accession>A0ABV7W3E6</accession>
<evidence type="ECO:0000256" key="7">
    <source>
        <dbReference type="RuleBase" id="RU000461"/>
    </source>
</evidence>
<dbReference type="Gene3D" id="1.10.630.10">
    <property type="entry name" value="Cytochrome P450"/>
    <property type="match status" value="1"/>
</dbReference>
<dbReference type="SUPFAM" id="SSF48264">
    <property type="entry name" value="Cytochrome P450"/>
    <property type="match status" value="1"/>
</dbReference>
<evidence type="ECO:0000256" key="6">
    <source>
        <dbReference type="ARBA" id="ARBA00023033"/>
    </source>
</evidence>
<evidence type="ECO:0000313" key="10">
    <source>
        <dbReference type="Proteomes" id="UP001595729"/>
    </source>
</evidence>
<evidence type="ECO:0000256" key="1">
    <source>
        <dbReference type="ARBA" id="ARBA00010617"/>
    </source>
</evidence>
<comment type="caution">
    <text evidence="9">The sequence shown here is derived from an EMBL/GenBank/DDBJ whole genome shotgun (WGS) entry which is preliminary data.</text>
</comment>
<comment type="similarity">
    <text evidence="1 7">Belongs to the cytochrome P450 family.</text>
</comment>
<reference evidence="10" key="1">
    <citation type="journal article" date="2019" name="Int. J. Syst. Evol. Microbiol.">
        <title>The Global Catalogue of Microorganisms (GCM) 10K type strain sequencing project: providing services to taxonomists for standard genome sequencing and annotation.</title>
        <authorList>
            <consortium name="The Broad Institute Genomics Platform"/>
            <consortium name="The Broad Institute Genome Sequencing Center for Infectious Disease"/>
            <person name="Wu L."/>
            <person name="Ma J."/>
        </authorList>
    </citation>
    <scope>NUCLEOTIDE SEQUENCE [LARGE SCALE GENOMIC DNA]</scope>
    <source>
        <strain evidence="10">KCTC 42501</strain>
    </source>
</reference>
<dbReference type="InterPro" id="IPR002401">
    <property type="entry name" value="Cyt_P450_E_grp-I"/>
</dbReference>
<dbReference type="PRINTS" id="PR00463">
    <property type="entry name" value="EP450I"/>
</dbReference>
<keyword evidence="4 7" id="KW-0560">Oxidoreductase</keyword>
<evidence type="ECO:0000256" key="2">
    <source>
        <dbReference type="ARBA" id="ARBA00022617"/>
    </source>
</evidence>
<name>A0ABV7W3E6_9BURK</name>
<dbReference type="RefSeq" id="WP_382173378.1">
    <property type="nucleotide sequence ID" value="NZ_JBHRXX010000004.1"/>
</dbReference>